<comment type="catalytic activity">
    <reaction evidence="13">
        <text>a lipid A disaccharide + ATP = a lipid IVA + ADP + H(+)</text>
        <dbReference type="Rhea" id="RHEA:67840"/>
        <dbReference type="ChEBI" id="CHEBI:15378"/>
        <dbReference type="ChEBI" id="CHEBI:30616"/>
        <dbReference type="ChEBI" id="CHEBI:176343"/>
        <dbReference type="ChEBI" id="CHEBI:176425"/>
        <dbReference type="ChEBI" id="CHEBI:456216"/>
        <dbReference type="EC" id="2.7.1.130"/>
    </reaction>
</comment>
<dbReference type="SUPFAM" id="SSF52540">
    <property type="entry name" value="P-loop containing nucleoside triphosphate hydrolases"/>
    <property type="match status" value="1"/>
</dbReference>
<dbReference type="GO" id="GO:0009245">
    <property type="term" value="P:lipid A biosynthetic process"/>
    <property type="evidence" value="ECO:0007669"/>
    <property type="project" value="UniProtKB-UniRule"/>
</dbReference>
<dbReference type="Pfam" id="PF02606">
    <property type="entry name" value="LpxK"/>
    <property type="match status" value="1"/>
</dbReference>
<evidence type="ECO:0000256" key="1">
    <source>
        <dbReference type="ARBA" id="ARBA00002274"/>
    </source>
</evidence>
<comment type="caution">
    <text evidence="14">The sequence shown here is derived from an EMBL/GenBank/DDBJ whole genome shotgun (WGS) entry which is preliminary data.</text>
</comment>
<dbReference type="RefSeq" id="WP_190290756.1">
    <property type="nucleotide sequence ID" value="NZ_JABFCZ010000007.1"/>
</dbReference>
<evidence type="ECO:0000313" key="15">
    <source>
        <dbReference type="Proteomes" id="UP000598467"/>
    </source>
</evidence>
<dbReference type="GO" id="GO:0009244">
    <property type="term" value="P:lipopolysaccharide core region biosynthetic process"/>
    <property type="evidence" value="ECO:0007669"/>
    <property type="project" value="TreeGrafter"/>
</dbReference>
<dbReference type="GO" id="GO:0005524">
    <property type="term" value="F:ATP binding"/>
    <property type="evidence" value="ECO:0007669"/>
    <property type="project" value="UniProtKB-UniRule"/>
</dbReference>
<dbReference type="Proteomes" id="UP000598467">
    <property type="component" value="Unassembled WGS sequence"/>
</dbReference>
<dbReference type="NCBIfam" id="TIGR00682">
    <property type="entry name" value="lpxK"/>
    <property type="match status" value="1"/>
</dbReference>
<dbReference type="GO" id="GO:0005886">
    <property type="term" value="C:plasma membrane"/>
    <property type="evidence" value="ECO:0007669"/>
    <property type="project" value="TreeGrafter"/>
</dbReference>
<keyword evidence="5 13" id="KW-0444">Lipid biosynthesis</keyword>
<dbReference type="EMBL" id="JABFCZ010000007">
    <property type="protein sequence ID" value="MBD1546080.1"/>
    <property type="molecule type" value="Genomic_DNA"/>
</dbReference>
<dbReference type="PANTHER" id="PTHR42724">
    <property type="entry name" value="TETRAACYLDISACCHARIDE 4'-KINASE"/>
    <property type="match status" value="1"/>
</dbReference>
<gene>
    <name evidence="13" type="primary">lpxK</name>
    <name evidence="14" type="ORF">HK439_07395</name>
</gene>
<evidence type="ECO:0000256" key="11">
    <source>
        <dbReference type="ARBA" id="ARBA00023098"/>
    </source>
</evidence>
<keyword evidence="11 13" id="KW-0443">Lipid metabolism</keyword>
<comment type="similarity">
    <text evidence="13">Belongs to the LpxK family.</text>
</comment>
<dbReference type="InterPro" id="IPR003758">
    <property type="entry name" value="LpxK"/>
</dbReference>
<comment type="pathway">
    <text evidence="2 13">Glycolipid biosynthesis; lipid IV(A) biosynthesis; lipid IV(A) from (3R)-3-hydroxytetradecanoyl-[acyl-carrier-protein] and UDP-N-acetyl-alpha-D-glucosamine: step 6/6.</text>
</comment>
<evidence type="ECO:0000256" key="10">
    <source>
        <dbReference type="ARBA" id="ARBA00022840"/>
    </source>
</evidence>
<proteinExistence type="inferred from homology"/>
<dbReference type="InterPro" id="IPR027417">
    <property type="entry name" value="P-loop_NTPase"/>
</dbReference>
<dbReference type="AlphaFoldDB" id="A0A926NYR3"/>
<evidence type="ECO:0000313" key="14">
    <source>
        <dbReference type="EMBL" id="MBD1546080.1"/>
    </source>
</evidence>
<keyword evidence="6 13" id="KW-0441">Lipid A biosynthesis</keyword>
<accession>A0A926NYR3</accession>
<protein>
    <recommendedName>
        <fullName evidence="4 13">Tetraacyldisaccharide 4'-kinase</fullName>
        <ecNumber evidence="3 13">2.7.1.130</ecNumber>
    </recommendedName>
    <alternativeName>
        <fullName evidence="12 13">Lipid A 4'-kinase</fullName>
    </alternativeName>
</protein>
<dbReference type="HAMAP" id="MF_00409">
    <property type="entry name" value="LpxK"/>
    <property type="match status" value="1"/>
</dbReference>
<keyword evidence="8 13" id="KW-0547">Nucleotide-binding</keyword>
<organism evidence="14 15">
    <name type="scientific">Roseibium aggregatum</name>
    <dbReference type="NCBI Taxonomy" id="187304"/>
    <lineage>
        <taxon>Bacteria</taxon>
        <taxon>Pseudomonadati</taxon>
        <taxon>Pseudomonadota</taxon>
        <taxon>Alphaproteobacteria</taxon>
        <taxon>Hyphomicrobiales</taxon>
        <taxon>Stappiaceae</taxon>
        <taxon>Roseibium</taxon>
    </lineage>
</organism>
<evidence type="ECO:0000256" key="5">
    <source>
        <dbReference type="ARBA" id="ARBA00022516"/>
    </source>
</evidence>
<evidence type="ECO:0000256" key="8">
    <source>
        <dbReference type="ARBA" id="ARBA00022741"/>
    </source>
</evidence>
<evidence type="ECO:0000256" key="3">
    <source>
        <dbReference type="ARBA" id="ARBA00012071"/>
    </source>
</evidence>
<name>A0A926NYR3_9HYPH</name>
<evidence type="ECO:0000256" key="7">
    <source>
        <dbReference type="ARBA" id="ARBA00022679"/>
    </source>
</evidence>
<evidence type="ECO:0000256" key="4">
    <source>
        <dbReference type="ARBA" id="ARBA00016436"/>
    </source>
</evidence>
<evidence type="ECO:0000256" key="12">
    <source>
        <dbReference type="ARBA" id="ARBA00029757"/>
    </source>
</evidence>
<reference evidence="14" key="1">
    <citation type="submission" date="2020-05" db="EMBL/GenBank/DDBJ databases">
        <title>Identification of trans-AT polyketide cluster in two marine bacteria, producers of a novel glutaramide-containing polyketide sesbanimide D and analogs.</title>
        <authorList>
            <person name="Kacar D."/>
            <person name="Rodriguez P."/>
            <person name="Canedo L."/>
            <person name="Gonzalez E."/>
            <person name="Galan B."/>
            <person name="De La Calle F."/>
            <person name="Garcia J.L."/>
        </authorList>
    </citation>
    <scope>NUCLEOTIDE SEQUENCE</scope>
    <source>
        <strain evidence="14">PHM038</strain>
    </source>
</reference>
<keyword evidence="10 13" id="KW-0067">ATP-binding</keyword>
<evidence type="ECO:0000256" key="9">
    <source>
        <dbReference type="ARBA" id="ARBA00022777"/>
    </source>
</evidence>
<comment type="function">
    <text evidence="1 13">Transfers the gamma-phosphate of ATP to the 4'-position of a tetraacyldisaccharide 1-phosphate intermediate (termed DS-1-P) to form tetraacyldisaccharide 1,4'-bis-phosphate (lipid IVA).</text>
</comment>
<evidence type="ECO:0000256" key="13">
    <source>
        <dbReference type="HAMAP-Rule" id="MF_00409"/>
    </source>
</evidence>
<dbReference type="GO" id="GO:0009029">
    <property type="term" value="F:lipid-A 4'-kinase activity"/>
    <property type="evidence" value="ECO:0007669"/>
    <property type="project" value="UniProtKB-UniRule"/>
</dbReference>
<evidence type="ECO:0000256" key="6">
    <source>
        <dbReference type="ARBA" id="ARBA00022556"/>
    </source>
</evidence>
<keyword evidence="9 13" id="KW-0418">Kinase</keyword>
<sequence length="340" mass="37061">MKQAPDFWWRRGFSWQALVLALPSLVYGRIAGRRMLQEPRGRASVPVVCIGNFVVGGTGKTPFSLRLAERLKSEGYKPAFLLRGYGGSAEGPLVVDAFEHDAETVGDEALLLARQAPTVIAADRVAGADLIQDLDADIILMDDGFQNPALHKDLSIVLVDAETGLGNGRCLPAGPLRAPLSMQILKTDVLVVVGEGDAARQAVHLASRKGLPICTATVEAEDTELLRECSLLAYAGIGRPQKFFATLEKLGLDVAETRAFGDHHGFTEKEAETLLTRAEAGGLQLVTTSKDMARLKTARHEIFRWLAARSAVLNVTMKIIGEDRLIGLIREIRRSRTFRR</sequence>
<evidence type="ECO:0000256" key="2">
    <source>
        <dbReference type="ARBA" id="ARBA00004870"/>
    </source>
</evidence>
<keyword evidence="7 13" id="KW-0808">Transferase</keyword>
<dbReference type="PANTHER" id="PTHR42724:SF1">
    <property type="entry name" value="TETRAACYLDISACCHARIDE 4'-KINASE, MITOCHONDRIAL-RELATED"/>
    <property type="match status" value="1"/>
</dbReference>
<feature type="binding site" evidence="13">
    <location>
        <begin position="54"/>
        <end position="61"/>
    </location>
    <ligand>
        <name>ATP</name>
        <dbReference type="ChEBI" id="CHEBI:30616"/>
    </ligand>
</feature>
<dbReference type="EC" id="2.7.1.130" evidence="3 13"/>